<comment type="caution">
    <text evidence="2">The sequence shown here is derived from an EMBL/GenBank/DDBJ whole genome shotgun (WGS) entry which is preliminary data.</text>
</comment>
<reference evidence="2 3" key="1">
    <citation type="submission" date="2017-11" db="EMBL/GenBank/DDBJ databases">
        <title>The genome of Rhizophagus clarus HR1 reveals common genetic basis of auxotrophy among arbuscular mycorrhizal fungi.</title>
        <authorList>
            <person name="Kobayashi Y."/>
        </authorList>
    </citation>
    <scope>NUCLEOTIDE SEQUENCE [LARGE SCALE GENOMIC DNA]</scope>
    <source>
        <strain evidence="2 3">HR1</strain>
    </source>
</reference>
<sequence length="94" mass="10320">MFPSKAAQLKSLNQDKTNRIATIQLNSRLSQKTPKGQNNTGKSQESIASDLKELPKDLNKDSLIEVTNASEIDKKLAAVTESIMDTTFVIDEAL</sequence>
<dbReference type="EMBL" id="BEXD01000946">
    <property type="protein sequence ID" value="GBB91291.1"/>
    <property type="molecule type" value="Genomic_DNA"/>
</dbReference>
<feature type="compositionally biased region" description="Polar residues" evidence="1">
    <location>
        <begin position="23"/>
        <end position="47"/>
    </location>
</feature>
<gene>
    <name evidence="2" type="ORF">RclHR1_01850001</name>
</gene>
<feature type="region of interest" description="Disordered" evidence="1">
    <location>
        <begin position="23"/>
        <end position="52"/>
    </location>
</feature>
<dbReference type="AlphaFoldDB" id="A0A2Z6R2W1"/>
<accession>A0A2Z6R2W1</accession>
<evidence type="ECO:0000256" key="1">
    <source>
        <dbReference type="SAM" id="MobiDB-lite"/>
    </source>
</evidence>
<protein>
    <submittedName>
        <fullName evidence="2">Uncharacterized protein</fullName>
    </submittedName>
</protein>
<dbReference type="Proteomes" id="UP000247702">
    <property type="component" value="Unassembled WGS sequence"/>
</dbReference>
<keyword evidence="3" id="KW-1185">Reference proteome</keyword>
<evidence type="ECO:0000313" key="2">
    <source>
        <dbReference type="EMBL" id="GBB91291.1"/>
    </source>
</evidence>
<evidence type="ECO:0000313" key="3">
    <source>
        <dbReference type="Proteomes" id="UP000247702"/>
    </source>
</evidence>
<proteinExistence type="predicted"/>
<name>A0A2Z6R2W1_9GLOM</name>
<organism evidence="2 3">
    <name type="scientific">Rhizophagus clarus</name>
    <dbReference type="NCBI Taxonomy" id="94130"/>
    <lineage>
        <taxon>Eukaryota</taxon>
        <taxon>Fungi</taxon>
        <taxon>Fungi incertae sedis</taxon>
        <taxon>Mucoromycota</taxon>
        <taxon>Glomeromycotina</taxon>
        <taxon>Glomeromycetes</taxon>
        <taxon>Glomerales</taxon>
        <taxon>Glomeraceae</taxon>
        <taxon>Rhizophagus</taxon>
    </lineage>
</organism>